<dbReference type="InterPro" id="IPR006212">
    <property type="entry name" value="Furin_repeat"/>
</dbReference>
<dbReference type="Proteomes" id="UP000692954">
    <property type="component" value="Unassembled WGS sequence"/>
</dbReference>
<name>A0A8S1NWG7_9CILI</name>
<accession>A0A8S1NWG7</accession>
<dbReference type="EMBL" id="CAJJDN010000062">
    <property type="protein sequence ID" value="CAD8094631.1"/>
    <property type="molecule type" value="Genomic_DNA"/>
</dbReference>
<gene>
    <name evidence="1" type="ORF">PSON_ATCC_30995.1.T0620300</name>
</gene>
<keyword evidence="2" id="KW-1185">Reference proteome</keyword>
<protein>
    <submittedName>
        <fullName evidence="1">Uncharacterized protein</fullName>
    </submittedName>
</protein>
<comment type="caution">
    <text evidence="1">The sequence shown here is derived from an EMBL/GenBank/DDBJ whole genome shotgun (WGS) entry which is preliminary data.</text>
</comment>
<sequence length="441" mass="53022">MVFFLNYLDCFFEGNNGQFSSILMVYCCLEVIMYLDQEQKYKDQQFFHLIINQEQDRQLDNEHVYFIFDDYVQTDRQYWNTEIVKCGNDQYPEDYKEIVTNYNFTFNHNQKIQLPLQQLIQMSLRIQDFKVEIQSCSPGCQICNDDTPEECLYFQEIEINWFDNFNFDGWTLDQQQFNKIQSCLNVMLIGGINLFTGSRKLSKQFIILIPHYKIILQVQIWKVDFWNNNIFSIEIDEVIVYQSNIIGQAEVTQLCGDFNGEKLLNINLDSYHKLDRMLINMKFNMVIMNGSWGLRAFKLYLANCYQTCLECSGQKMNNCSTCKDGYMLHNFECQNGSQFSNNMLIQKISQFKMGRLFKIRIINHHFQNEVQQKLKEGIIYFQRIHQQTYTCNFLYTKKVWVQLEFWKILNWDNEFFQYFPIEFQLRKSNMEELEKQQIVAP</sequence>
<dbReference type="AlphaFoldDB" id="A0A8S1NWG7"/>
<reference evidence="1" key="1">
    <citation type="submission" date="2021-01" db="EMBL/GenBank/DDBJ databases">
        <authorList>
            <consortium name="Genoscope - CEA"/>
            <person name="William W."/>
        </authorList>
    </citation>
    <scope>NUCLEOTIDE SEQUENCE</scope>
</reference>
<proteinExistence type="predicted"/>
<dbReference type="PANTHER" id="PTHR39767:SF2">
    <property type="entry name" value="CHROMOSOME UNDETERMINED SCAFFOLD_1, WHOLE GENOME SHOTGUN SEQUENCE"/>
    <property type="match status" value="1"/>
</dbReference>
<organism evidence="1 2">
    <name type="scientific">Paramecium sonneborni</name>
    <dbReference type="NCBI Taxonomy" id="65129"/>
    <lineage>
        <taxon>Eukaryota</taxon>
        <taxon>Sar</taxon>
        <taxon>Alveolata</taxon>
        <taxon>Ciliophora</taxon>
        <taxon>Intramacronucleata</taxon>
        <taxon>Oligohymenophorea</taxon>
        <taxon>Peniculida</taxon>
        <taxon>Parameciidae</taxon>
        <taxon>Paramecium</taxon>
    </lineage>
</organism>
<dbReference type="OrthoDB" id="10045365at2759"/>
<dbReference type="CDD" id="cd00064">
    <property type="entry name" value="FU"/>
    <property type="match status" value="1"/>
</dbReference>
<evidence type="ECO:0000313" key="2">
    <source>
        <dbReference type="Proteomes" id="UP000692954"/>
    </source>
</evidence>
<dbReference type="PANTHER" id="PTHR39767">
    <property type="entry name" value="CALCIUM/CALMODULIN-BINDING MEMBRANE PROTEIN PCM4-RELATED"/>
    <property type="match status" value="1"/>
</dbReference>
<evidence type="ECO:0000313" key="1">
    <source>
        <dbReference type="EMBL" id="CAD8094631.1"/>
    </source>
</evidence>